<name>A0A8K0D2G1_IGNLU</name>
<protein>
    <submittedName>
        <fullName evidence="1">Uncharacterized protein</fullName>
    </submittedName>
</protein>
<gene>
    <name evidence="1" type="ORF">ILUMI_10881</name>
</gene>
<evidence type="ECO:0000313" key="1">
    <source>
        <dbReference type="EMBL" id="KAF2895293.1"/>
    </source>
</evidence>
<reference evidence="1" key="1">
    <citation type="submission" date="2019-08" db="EMBL/GenBank/DDBJ databases">
        <title>The genome of the North American firefly Photinus pyralis.</title>
        <authorList>
            <consortium name="Photinus pyralis genome working group"/>
            <person name="Fallon T.R."/>
            <person name="Sander Lower S.E."/>
            <person name="Weng J.-K."/>
        </authorList>
    </citation>
    <scope>NUCLEOTIDE SEQUENCE</scope>
    <source>
        <strain evidence="1">TRF0915ILg1</strain>
        <tissue evidence="1">Whole body</tissue>
    </source>
</reference>
<dbReference type="EMBL" id="VTPC01006060">
    <property type="protein sequence ID" value="KAF2895293.1"/>
    <property type="molecule type" value="Genomic_DNA"/>
</dbReference>
<evidence type="ECO:0000313" key="2">
    <source>
        <dbReference type="Proteomes" id="UP000801492"/>
    </source>
</evidence>
<dbReference type="Proteomes" id="UP000801492">
    <property type="component" value="Unassembled WGS sequence"/>
</dbReference>
<comment type="caution">
    <text evidence="1">The sequence shown here is derived from an EMBL/GenBank/DDBJ whole genome shotgun (WGS) entry which is preliminary data.</text>
</comment>
<sequence>MLHYSFVSVLHTVNSSCGENNRIVVTGIKPCSFCSQSHNTDDKLLFLLVVECCFAATVVEWKGFKSDFFFASNCWFLEIILSDNIEKVSSFQLQGGREFNHCWNFDRLVYY</sequence>
<proteinExistence type="predicted"/>
<dbReference type="AlphaFoldDB" id="A0A8K0D2G1"/>
<accession>A0A8K0D2G1</accession>
<keyword evidence="2" id="KW-1185">Reference proteome</keyword>
<organism evidence="1 2">
    <name type="scientific">Ignelater luminosus</name>
    <name type="common">Cucubano</name>
    <name type="synonym">Pyrophorus luminosus</name>
    <dbReference type="NCBI Taxonomy" id="2038154"/>
    <lineage>
        <taxon>Eukaryota</taxon>
        <taxon>Metazoa</taxon>
        <taxon>Ecdysozoa</taxon>
        <taxon>Arthropoda</taxon>
        <taxon>Hexapoda</taxon>
        <taxon>Insecta</taxon>
        <taxon>Pterygota</taxon>
        <taxon>Neoptera</taxon>
        <taxon>Endopterygota</taxon>
        <taxon>Coleoptera</taxon>
        <taxon>Polyphaga</taxon>
        <taxon>Elateriformia</taxon>
        <taxon>Elateroidea</taxon>
        <taxon>Elateridae</taxon>
        <taxon>Agrypninae</taxon>
        <taxon>Pyrophorini</taxon>
        <taxon>Ignelater</taxon>
    </lineage>
</organism>